<dbReference type="GO" id="GO:0046872">
    <property type="term" value="F:metal ion binding"/>
    <property type="evidence" value="ECO:0007669"/>
    <property type="project" value="UniProtKB-KW"/>
</dbReference>
<comment type="caution">
    <text evidence="13">The sequence shown here is derived from an EMBL/GenBank/DDBJ whole genome shotgun (WGS) entry which is preliminary data.</text>
</comment>
<organism evidence="13 14">
    <name type="scientific">Mytilus edulis</name>
    <name type="common">Blue mussel</name>
    <dbReference type="NCBI Taxonomy" id="6550"/>
    <lineage>
        <taxon>Eukaryota</taxon>
        <taxon>Metazoa</taxon>
        <taxon>Spiralia</taxon>
        <taxon>Lophotrochozoa</taxon>
        <taxon>Mollusca</taxon>
        <taxon>Bivalvia</taxon>
        <taxon>Autobranchia</taxon>
        <taxon>Pteriomorphia</taxon>
        <taxon>Mytilida</taxon>
        <taxon>Mytiloidea</taxon>
        <taxon>Mytilidae</taxon>
        <taxon>Mytilinae</taxon>
        <taxon>Mytilus</taxon>
    </lineage>
</organism>
<feature type="transmembrane region" description="Helical" evidence="11">
    <location>
        <begin position="157"/>
        <end position="181"/>
    </location>
</feature>
<feature type="transmembrane region" description="Helical" evidence="11">
    <location>
        <begin position="83"/>
        <end position="104"/>
    </location>
</feature>
<dbReference type="SMART" id="SM00665">
    <property type="entry name" value="B561"/>
    <property type="match status" value="1"/>
</dbReference>
<reference evidence="13" key="1">
    <citation type="submission" date="2021-03" db="EMBL/GenBank/DDBJ databases">
        <authorList>
            <person name="Bekaert M."/>
        </authorList>
    </citation>
    <scope>NUCLEOTIDE SEQUENCE</scope>
</reference>
<dbReference type="Pfam" id="PF03188">
    <property type="entry name" value="Cytochrom_B561"/>
    <property type="match status" value="1"/>
</dbReference>
<dbReference type="AlphaFoldDB" id="A0A8S3V1I4"/>
<evidence type="ECO:0000256" key="9">
    <source>
        <dbReference type="ARBA" id="ARBA00023004"/>
    </source>
</evidence>
<dbReference type="GO" id="GO:0016020">
    <property type="term" value="C:membrane"/>
    <property type="evidence" value="ECO:0007669"/>
    <property type="project" value="UniProtKB-SubCell"/>
</dbReference>
<comment type="cofactor">
    <cofactor evidence="1">
        <name>heme b</name>
        <dbReference type="ChEBI" id="CHEBI:60344"/>
    </cofactor>
</comment>
<evidence type="ECO:0000256" key="1">
    <source>
        <dbReference type="ARBA" id="ARBA00001970"/>
    </source>
</evidence>
<keyword evidence="7" id="KW-0249">Electron transport</keyword>
<proteinExistence type="predicted"/>
<accession>A0A8S3V1I4</accession>
<keyword evidence="3" id="KW-0813">Transport</keyword>
<evidence type="ECO:0000256" key="10">
    <source>
        <dbReference type="ARBA" id="ARBA00023136"/>
    </source>
</evidence>
<feature type="domain" description="Cytochrome b561" evidence="12">
    <location>
        <begin position="48"/>
        <end position="264"/>
    </location>
</feature>
<dbReference type="FunFam" id="1.20.120.1770:FF:000001">
    <property type="entry name" value="Cytochrome b reductase 1"/>
    <property type="match status" value="1"/>
</dbReference>
<gene>
    <name evidence="13" type="ORF">MEDL_63620</name>
</gene>
<feature type="transmembrane region" description="Helical" evidence="11">
    <location>
        <begin position="39"/>
        <end position="63"/>
    </location>
</feature>
<keyword evidence="14" id="KW-1185">Reference proteome</keyword>
<evidence type="ECO:0000256" key="5">
    <source>
        <dbReference type="ARBA" id="ARBA00022692"/>
    </source>
</evidence>
<evidence type="ECO:0000256" key="4">
    <source>
        <dbReference type="ARBA" id="ARBA00022617"/>
    </source>
</evidence>
<evidence type="ECO:0000256" key="11">
    <source>
        <dbReference type="SAM" id="Phobius"/>
    </source>
</evidence>
<keyword evidence="6" id="KW-0479">Metal-binding</keyword>
<evidence type="ECO:0000256" key="7">
    <source>
        <dbReference type="ARBA" id="ARBA00022982"/>
    </source>
</evidence>
<dbReference type="InterPro" id="IPR043205">
    <property type="entry name" value="CYB561/CYBRD1-like"/>
</dbReference>
<dbReference type="EMBL" id="CAJPWZ010003103">
    <property type="protein sequence ID" value="CAG2251993.1"/>
    <property type="molecule type" value="Genomic_DNA"/>
</dbReference>
<dbReference type="InterPro" id="IPR006593">
    <property type="entry name" value="Cyt_b561/ferric_Rdtase_TM"/>
</dbReference>
<dbReference type="PROSITE" id="PS50939">
    <property type="entry name" value="CYTOCHROME_B561"/>
    <property type="match status" value="1"/>
</dbReference>
<keyword evidence="5 11" id="KW-0812">Transmembrane</keyword>
<feature type="transmembrane region" description="Helical" evidence="11">
    <location>
        <begin position="243"/>
        <end position="263"/>
    </location>
</feature>
<dbReference type="Gene3D" id="1.20.120.1770">
    <property type="match status" value="1"/>
</dbReference>
<keyword evidence="9" id="KW-0408">Iron</keyword>
<evidence type="ECO:0000256" key="2">
    <source>
        <dbReference type="ARBA" id="ARBA00004141"/>
    </source>
</evidence>
<evidence type="ECO:0000313" key="14">
    <source>
        <dbReference type="Proteomes" id="UP000683360"/>
    </source>
</evidence>
<dbReference type="PANTHER" id="PTHR10106:SF0">
    <property type="entry name" value="LD36721P"/>
    <property type="match status" value="1"/>
</dbReference>
<dbReference type="OrthoDB" id="907479at2759"/>
<keyword evidence="8 11" id="KW-1133">Transmembrane helix</keyword>
<sequence length="283" mass="31853">MKCYSHSSVNIGIFFAGWLGIDKQIWKGLTRNQSREGRMCWFTALVLAVQILGLSAVIIVAVWMGHFRGGFAWQSDPAKEFNFHPVFMVIGMIFLYSDGILAYRVFRNMKKLYIKILHGMIHLGALIFSAVGLKAVFDSHNLAKNPIPNMYSLHSWMGIITVVLFGLQWLSGLTSFLFPGLSMGLKKQYMPHHVFWGIAILTMAGATALMGITEKALFMMKTFPENGSKIPVLDYSHKPPEGILMNCLGIVIVTLIALVIYIVTRPEYKREPSPDEEHIELVN</sequence>
<evidence type="ECO:0000313" key="13">
    <source>
        <dbReference type="EMBL" id="CAG2251993.1"/>
    </source>
</evidence>
<feature type="transmembrane region" description="Helical" evidence="11">
    <location>
        <begin position="116"/>
        <end position="137"/>
    </location>
</feature>
<dbReference type="Proteomes" id="UP000683360">
    <property type="component" value="Unassembled WGS sequence"/>
</dbReference>
<evidence type="ECO:0000256" key="3">
    <source>
        <dbReference type="ARBA" id="ARBA00022448"/>
    </source>
</evidence>
<dbReference type="GO" id="GO:0016491">
    <property type="term" value="F:oxidoreductase activity"/>
    <property type="evidence" value="ECO:0007669"/>
    <property type="project" value="InterPro"/>
</dbReference>
<evidence type="ECO:0000256" key="8">
    <source>
        <dbReference type="ARBA" id="ARBA00022989"/>
    </source>
</evidence>
<dbReference type="PANTHER" id="PTHR10106">
    <property type="entry name" value="CYTOCHROME B561-RELATED"/>
    <property type="match status" value="1"/>
</dbReference>
<feature type="transmembrane region" description="Helical" evidence="11">
    <location>
        <begin position="193"/>
        <end position="212"/>
    </location>
</feature>
<comment type="subcellular location">
    <subcellularLocation>
        <location evidence="2">Membrane</location>
        <topology evidence="2">Multi-pass membrane protein</topology>
    </subcellularLocation>
</comment>
<protein>
    <submittedName>
        <fullName evidence="13">CYB561</fullName>
    </submittedName>
</protein>
<keyword evidence="4" id="KW-0349">Heme</keyword>
<evidence type="ECO:0000256" key="6">
    <source>
        <dbReference type="ARBA" id="ARBA00022723"/>
    </source>
</evidence>
<evidence type="ECO:0000259" key="12">
    <source>
        <dbReference type="PROSITE" id="PS50939"/>
    </source>
</evidence>
<name>A0A8S3V1I4_MYTED</name>
<keyword evidence="10 11" id="KW-0472">Membrane</keyword>